<organism evidence="1">
    <name type="scientific">uncultured Caudovirales phage</name>
    <dbReference type="NCBI Taxonomy" id="2100421"/>
    <lineage>
        <taxon>Viruses</taxon>
        <taxon>Duplodnaviria</taxon>
        <taxon>Heunggongvirae</taxon>
        <taxon>Uroviricota</taxon>
        <taxon>Caudoviricetes</taxon>
        <taxon>Peduoviridae</taxon>
        <taxon>Maltschvirus</taxon>
        <taxon>Maltschvirus maltsch</taxon>
    </lineage>
</organism>
<proteinExistence type="predicted"/>
<accession>A0A6J7WBL4</accession>
<sequence length="123" mass="12509">MPAIFVFGSNLAGVHGAGAAKEAHERWGAVSATGYQGAASATGYQGAAMSAGFEGRVSGADGNALFAVERERYPSYAILSVACGIVGQDGIKAGTWYVCKGGKLVEAAIWTWALFIYAIGGGN</sequence>
<evidence type="ECO:0000313" key="1">
    <source>
        <dbReference type="EMBL" id="CAB5162670.1"/>
    </source>
</evidence>
<reference evidence="1" key="1">
    <citation type="submission" date="2020-05" db="EMBL/GenBank/DDBJ databases">
        <authorList>
            <person name="Chiriac C."/>
            <person name="Salcher M."/>
            <person name="Ghai R."/>
            <person name="Kavagutti S V."/>
        </authorList>
    </citation>
    <scope>NUCLEOTIDE SEQUENCE</scope>
</reference>
<gene>
    <name evidence="1" type="ORF">UFOVP152_43</name>
</gene>
<dbReference type="EMBL" id="LR798200">
    <property type="protein sequence ID" value="CAB5162670.1"/>
    <property type="molecule type" value="Genomic_DNA"/>
</dbReference>
<protein>
    <submittedName>
        <fullName evidence="1">Uncharacterized protein</fullName>
    </submittedName>
</protein>
<name>A0A6J7WBL4_9CAUD</name>